<dbReference type="EMBL" id="CP020991">
    <property type="protein sequence ID" value="AUO18438.1"/>
    <property type="molecule type" value="Genomic_DNA"/>
</dbReference>
<evidence type="ECO:0000313" key="3">
    <source>
        <dbReference type="EMBL" id="AUO18438.1"/>
    </source>
</evidence>
<dbReference type="RefSeq" id="WP_102364737.1">
    <property type="nucleotide sequence ID" value="NZ_CP020991.1"/>
</dbReference>
<dbReference type="Proteomes" id="UP000235589">
    <property type="component" value="Chromosome"/>
</dbReference>
<dbReference type="OrthoDB" id="9816096at2"/>
<sequence length="306" mass="34389">MKKLICLFISLSITIGIICSFSISSYAASPIENIYINGQPIDFSEAERPYIQNDRTMIPLRAIAEALGATVYWFNTDKKIQIVRYDTTLRLVIGLPRLDIYKIDGEEQALKETVELDAPAFQGDITRDFRTFVPARAISEAFGADVNAKFVNDDEGKTDRAMNVYILDDYDETKENVVSIADLYDKKDVQDKTLISTVGIISKLDSKYYLQDENEPYKMIPITDIPEVENFWTEQLGVENNNPIGTKVKITTMVSLNDESGYSIPIKRAITGIRTIEKSNSSSPVVSNEDKTTATPKPSYENLFAD</sequence>
<dbReference type="SUPFAM" id="SSF55383">
    <property type="entry name" value="Copper amine oxidase, domain N"/>
    <property type="match status" value="1"/>
</dbReference>
<name>A0A2K9P1J6_9FIRM</name>
<evidence type="ECO:0000313" key="4">
    <source>
        <dbReference type="Proteomes" id="UP000235589"/>
    </source>
</evidence>
<dbReference type="GeneID" id="98061683"/>
<accession>A0A2K9P1J6</accession>
<dbReference type="InterPro" id="IPR012854">
    <property type="entry name" value="Cu_amine_oxidase-like_N"/>
</dbReference>
<dbReference type="KEGG" id="mpec:B9O19_00254"/>
<dbReference type="Gene3D" id="3.30.457.10">
    <property type="entry name" value="Copper amine oxidase-like, N-terminal domain"/>
    <property type="match status" value="1"/>
</dbReference>
<gene>
    <name evidence="3" type="ORF">B9O19_00254</name>
</gene>
<feature type="region of interest" description="Disordered" evidence="1">
    <location>
        <begin position="278"/>
        <end position="306"/>
    </location>
</feature>
<keyword evidence="4" id="KW-1185">Reference proteome</keyword>
<organism evidence="3 4">
    <name type="scientific">Monoglobus pectinilyticus</name>
    <dbReference type="NCBI Taxonomy" id="1981510"/>
    <lineage>
        <taxon>Bacteria</taxon>
        <taxon>Bacillati</taxon>
        <taxon>Bacillota</taxon>
        <taxon>Clostridia</taxon>
        <taxon>Monoglobales</taxon>
        <taxon>Monoglobaceae</taxon>
        <taxon>Monoglobus</taxon>
    </lineage>
</organism>
<protein>
    <submittedName>
        <fullName evidence="3">Copper amine oxidase-like domain-containing protein</fullName>
    </submittedName>
</protein>
<dbReference type="InterPro" id="IPR036582">
    <property type="entry name" value="Mao_N_sf"/>
</dbReference>
<dbReference type="Pfam" id="PF07833">
    <property type="entry name" value="Cu_amine_oxidN1"/>
    <property type="match status" value="1"/>
</dbReference>
<reference evidence="3 4" key="1">
    <citation type="submission" date="2017-04" db="EMBL/GenBank/DDBJ databases">
        <title>Monoglobus pectinilyticus 14 draft genome.</title>
        <authorList>
            <person name="Kim C."/>
            <person name="Rosendale D.I."/>
            <person name="Kelly W.J."/>
            <person name="Tannock G.W."/>
            <person name="Patchett M.L."/>
            <person name="Jordens J.Z."/>
        </authorList>
    </citation>
    <scope>NUCLEOTIDE SEQUENCE [LARGE SCALE GENOMIC DNA]</scope>
    <source>
        <strain evidence="3 4">14</strain>
    </source>
</reference>
<proteinExistence type="predicted"/>
<evidence type="ECO:0000259" key="2">
    <source>
        <dbReference type="Pfam" id="PF07833"/>
    </source>
</evidence>
<feature type="domain" description="Copper amine oxidase-like N-terminal" evidence="2">
    <location>
        <begin position="36"/>
        <end position="147"/>
    </location>
</feature>
<evidence type="ECO:0000256" key="1">
    <source>
        <dbReference type="SAM" id="MobiDB-lite"/>
    </source>
</evidence>
<dbReference type="AlphaFoldDB" id="A0A2K9P1J6"/>